<evidence type="ECO:0000256" key="8">
    <source>
        <dbReference type="SAM" id="MobiDB-lite"/>
    </source>
</evidence>
<feature type="compositionally biased region" description="Polar residues" evidence="8">
    <location>
        <begin position="208"/>
        <end position="232"/>
    </location>
</feature>
<proteinExistence type="inferred from homology"/>
<dbReference type="EMBL" id="LAQI01000064">
    <property type="protein sequence ID" value="KKY23763.1"/>
    <property type="molecule type" value="Genomic_DNA"/>
</dbReference>
<dbReference type="Gene3D" id="3.10.450.580">
    <property type="entry name" value="Mediator complex, subunit Med6"/>
    <property type="match status" value="1"/>
</dbReference>
<evidence type="ECO:0000256" key="6">
    <source>
        <dbReference type="ARBA" id="ARBA00023242"/>
    </source>
</evidence>
<feature type="compositionally biased region" description="Low complexity" evidence="8">
    <location>
        <begin position="233"/>
        <end position="242"/>
    </location>
</feature>
<evidence type="ECO:0000313" key="9">
    <source>
        <dbReference type="EMBL" id="KKY23763.1"/>
    </source>
</evidence>
<comment type="subcellular location">
    <subcellularLocation>
        <location evidence="1">Nucleus</location>
    </subcellularLocation>
</comment>
<dbReference type="AlphaFoldDB" id="A0A0G2GJS6"/>
<dbReference type="InterPro" id="IPR038566">
    <property type="entry name" value="Mediator_Med6_sf"/>
</dbReference>
<comment type="caution">
    <text evidence="9">The sequence shown here is derived from an EMBL/GenBank/DDBJ whole genome shotgun (WGS) entry which is preliminary data.</text>
</comment>
<dbReference type="GO" id="GO:0006357">
    <property type="term" value="P:regulation of transcription by RNA polymerase II"/>
    <property type="evidence" value="ECO:0007669"/>
    <property type="project" value="InterPro"/>
</dbReference>
<dbReference type="GO" id="GO:0016592">
    <property type="term" value="C:mediator complex"/>
    <property type="evidence" value="ECO:0007669"/>
    <property type="project" value="InterPro"/>
</dbReference>
<gene>
    <name evidence="9" type="ORF">UCDDS831_g02794</name>
</gene>
<reference evidence="9 10" key="1">
    <citation type="submission" date="2015-03" db="EMBL/GenBank/DDBJ databases">
        <authorList>
            <person name="Morales-Cruz A."/>
            <person name="Amrine K.C."/>
            <person name="Cantu D."/>
        </authorList>
    </citation>
    <scope>NUCLEOTIDE SEQUENCE [LARGE SCALE GENOMIC DNA]</scope>
    <source>
        <strain evidence="9">DS831</strain>
    </source>
</reference>
<comment type="similarity">
    <text evidence="2">Belongs to the Mediator complex subunit 6 family.</text>
</comment>
<sequence>MAQIQETPLDERQWRSPVALNNLQYFGGLHSKTVHLYFMESDFFDRTSNNWALFMQHKGEPWLTDRDQFELRLRQMQGLEFMVAAEPEPRPDGTDTGIYVFRKQQRRKRHNHDDELTVLGTYYLIGENIYQAASLEDIIGNKIVQHSLPNMYRLAATTSLSKFFSIASSLPIYTSGRGYTYYPPSTSVKQTNASANASRRSSRAGSPTGESSSAIDMNDAPASSQNQPGDIQQSQKAKNTNAAAAATSMHALTQSFRLFNQYKDEFMDSNPIIGEPGSFHFSATARHIQQTQTKQAEAAAAAAAAKLSNSGAADGTKTDSKPAPSKKPTKIKRSKSRAGTAPTSPATPTAGATPGKAAIRNTSTPKPDPETASLNLIRPAVVLRRGINTTAIPIAMVVAVNVTITITPLFTLTNPVKLLLPLLPLPLRPLHPLEQDPALHLPLPHLQLPPLHLERVLLHLHAAQLQLQLGPAHAR</sequence>
<keyword evidence="6" id="KW-0539">Nucleus</keyword>
<feature type="region of interest" description="Disordered" evidence="8">
    <location>
        <begin position="307"/>
        <end position="372"/>
    </location>
</feature>
<reference evidence="9 10" key="2">
    <citation type="submission" date="2015-05" db="EMBL/GenBank/DDBJ databases">
        <title>Distinctive expansion of gene families associated with plant cell wall degradation and secondary metabolism in the genomes of grapevine trunk pathogens.</title>
        <authorList>
            <person name="Lawrence D.P."/>
            <person name="Travadon R."/>
            <person name="Rolshausen P.E."/>
            <person name="Baumgartner K."/>
        </authorList>
    </citation>
    <scope>NUCLEOTIDE SEQUENCE [LARGE SCALE GENOMIC DNA]</scope>
    <source>
        <strain evidence="9">DS831</strain>
    </source>
</reference>
<dbReference type="GO" id="GO:0003712">
    <property type="term" value="F:transcription coregulator activity"/>
    <property type="evidence" value="ECO:0007669"/>
    <property type="project" value="InterPro"/>
</dbReference>
<protein>
    <recommendedName>
        <fullName evidence="3">Mediator of RNA polymerase II transcription subunit 6</fullName>
    </recommendedName>
    <alternativeName>
        <fullName evidence="7">Mediator complex subunit 6</fullName>
    </alternativeName>
</protein>
<keyword evidence="4" id="KW-0805">Transcription regulation</keyword>
<dbReference type="PANTHER" id="PTHR13104">
    <property type="entry name" value="MED-6-RELATED"/>
    <property type="match status" value="1"/>
</dbReference>
<evidence type="ECO:0000256" key="1">
    <source>
        <dbReference type="ARBA" id="ARBA00004123"/>
    </source>
</evidence>
<keyword evidence="5" id="KW-0804">Transcription</keyword>
<evidence type="ECO:0000256" key="3">
    <source>
        <dbReference type="ARBA" id="ARBA00020634"/>
    </source>
</evidence>
<feature type="compositionally biased region" description="Low complexity" evidence="8">
    <location>
        <begin position="338"/>
        <end position="358"/>
    </location>
</feature>
<evidence type="ECO:0000256" key="7">
    <source>
        <dbReference type="ARBA" id="ARBA00031259"/>
    </source>
</evidence>
<name>A0A0G2GJS6_9PEZI</name>
<dbReference type="Proteomes" id="UP000034182">
    <property type="component" value="Unassembled WGS sequence"/>
</dbReference>
<feature type="compositionally biased region" description="Basic residues" evidence="8">
    <location>
        <begin position="327"/>
        <end position="336"/>
    </location>
</feature>
<accession>A0A0G2GJS6</accession>
<organism evidence="9 10">
    <name type="scientific">Diplodia seriata</name>
    <dbReference type="NCBI Taxonomy" id="420778"/>
    <lineage>
        <taxon>Eukaryota</taxon>
        <taxon>Fungi</taxon>
        <taxon>Dikarya</taxon>
        <taxon>Ascomycota</taxon>
        <taxon>Pezizomycotina</taxon>
        <taxon>Dothideomycetes</taxon>
        <taxon>Dothideomycetes incertae sedis</taxon>
        <taxon>Botryosphaeriales</taxon>
        <taxon>Botryosphaeriaceae</taxon>
        <taxon>Diplodia</taxon>
    </lineage>
</organism>
<evidence type="ECO:0000256" key="5">
    <source>
        <dbReference type="ARBA" id="ARBA00023163"/>
    </source>
</evidence>
<dbReference type="Pfam" id="PF04934">
    <property type="entry name" value="Med6"/>
    <property type="match status" value="1"/>
</dbReference>
<evidence type="ECO:0000256" key="2">
    <source>
        <dbReference type="ARBA" id="ARBA00007526"/>
    </source>
</evidence>
<evidence type="ECO:0000256" key="4">
    <source>
        <dbReference type="ARBA" id="ARBA00023015"/>
    </source>
</evidence>
<dbReference type="InterPro" id="IPR007018">
    <property type="entry name" value="Mediator_Med6"/>
</dbReference>
<feature type="region of interest" description="Disordered" evidence="8">
    <location>
        <begin position="187"/>
        <end position="242"/>
    </location>
</feature>
<evidence type="ECO:0000313" key="10">
    <source>
        <dbReference type="Proteomes" id="UP000034182"/>
    </source>
</evidence>